<dbReference type="Proteomes" id="UP000005446">
    <property type="component" value="Unassembled WGS sequence"/>
</dbReference>
<dbReference type="EMBL" id="AGUE01000060">
    <property type="protein sequence ID" value="EHL01112.1"/>
    <property type="molecule type" value="Genomic_DNA"/>
</dbReference>
<accession>H0EJS1</accession>
<feature type="region of interest" description="Disordered" evidence="1">
    <location>
        <begin position="1"/>
        <end position="20"/>
    </location>
</feature>
<dbReference type="InParanoid" id="H0EJS1"/>
<sequence>MKAVSSRKSTETAKVPPKEWKGQTDLSVIGQSAKLHQPLFDVVVGADFESGQCSLAVAAVVTLFRSSAGSFSNRKCAGRGHVTFDPREFVCCF</sequence>
<comment type="caution">
    <text evidence="2">The sequence shown here is derived from an EMBL/GenBank/DDBJ whole genome shotgun (WGS) entry which is preliminary data.</text>
</comment>
<dbReference type="AlphaFoldDB" id="H0EJS1"/>
<evidence type="ECO:0000313" key="2">
    <source>
        <dbReference type="EMBL" id="EHL01112.1"/>
    </source>
</evidence>
<evidence type="ECO:0000256" key="1">
    <source>
        <dbReference type="SAM" id="MobiDB-lite"/>
    </source>
</evidence>
<organism evidence="2 3">
    <name type="scientific">Glarea lozoyensis (strain ATCC 74030 / MF5533)</name>
    <dbReference type="NCBI Taxonomy" id="1104152"/>
    <lineage>
        <taxon>Eukaryota</taxon>
        <taxon>Fungi</taxon>
        <taxon>Dikarya</taxon>
        <taxon>Ascomycota</taxon>
        <taxon>Pezizomycotina</taxon>
        <taxon>Leotiomycetes</taxon>
        <taxon>Helotiales</taxon>
        <taxon>Helotiaceae</taxon>
        <taxon>Glarea</taxon>
    </lineage>
</organism>
<proteinExistence type="predicted"/>
<reference evidence="2 3" key="1">
    <citation type="journal article" date="2012" name="Eukaryot. Cell">
        <title>Genome sequence of the fungus Glarea lozoyensis: the first genome sequence of a species from the Helotiaceae family.</title>
        <authorList>
            <person name="Youssar L."/>
            <person name="Gruening B.A."/>
            <person name="Erxleben A."/>
            <person name="Guenther S."/>
            <person name="Huettel W."/>
        </authorList>
    </citation>
    <scope>NUCLEOTIDE SEQUENCE [LARGE SCALE GENOMIC DNA]</scope>
    <source>
        <strain evidence="3">ATCC 74030 / MF5533</strain>
    </source>
</reference>
<keyword evidence="3" id="KW-1185">Reference proteome</keyword>
<evidence type="ECO:0000313" key="3">
    <source>
        <dbReference type="Proteomes" id="UP000005446"/>
    </source>
</evidence>
<protein>
    <submittedName>
        <fullName evidence="2">Uncharacterized protein</fullName>
    </submittedName>
</protein>
<name>H0EJS1_GLAL7</name>
<gene>
    <name evidence="2" type="ORF">M7I_2801</name>
</gene>
<feature type="compositionally biased region" description="Basic and acidic residues" evidence="1">
    <location>
        <begin position="8"/>
        <end position="20"/>
    </location>
</feature>
<dbReference type="HOGENOM" id="CLU_2399876_0_0_1"/>